<evidence type="ECO:0000256" key="1">
    <source>
        <dbReference type="ARBA" id="ARBA00004123"/>
    </source>
</evidence>
<dbReference type="OrthoDB" id="2127950at2759"/>
<reference evidence="8 9" key="2">
    <citation type="submission" date="2019-01" db="EMBL/GenBank/DDBJ databases">
        <title>A chromosome length genome reference of the Java medaka (oryzias javanicus).</title>
        <authorList>
            <person name="Herpin A."/>
            <person name="Takehana Y."/>
            <person name="Naruse K."/>
            <person name="Ansai S."/>
            <person name="Kawaguchi M."/>
        </authorList>
    </citation>
    <scope>NUCLEOTIDE SEQUENCE [LARGE SCALE GENOMIC DNA]</scope>
    <source>
        <strain evidence="8">RS831</strain>
        <tissue evidence="8">Whole body</tissue>
    </source>
</reference>
<dbReference type="InterPro" id="IPR012295">
    <property type="entry name" value="TBP_dom_sf"/>
</dbReference>
<accession>A0A437C9F3</accession>
<dbReference type="EMBL" id="CM012455">
    <property type="protein sequence ID" value="RVE59228.1"/>
    <property type="molecule type" value="Genomic_DNA"/>
</dbReference>
<dbReference type="AlphaFoldDB" id="A0A437C9F3"/>
<reference evidence="8 9" key="1">
    <citation type="submission" date="2018-11" db="EMBL/GenBank/DDBJ databases">
        <authorList>
            <person name="Lopez-Roques C."/>
            <person name="Donnadieu C."/>
            <person name="Bouchez O."/>
            <person name="Klopp C."/>
            <person name="Cabau C."/>
            <person name="Zahm M."/>
        </authorList>
    </citation>
    <scope>NUCLEOTIDE SEQUENCE [LARGE SCALE GENOMIC DNA]</scope>
    <source>
        <strain evidence="8">RS831</strain>
        <tissue evidence="8">Whole body</tissue>
    </source>
</reference>
<name>A0A437C9F3_ORYJA</name>
<evidence type="ECO:0000256" key="7">
    <source>
        <dbReference type="SAM" id="MobiDB-lite"/>
    </source>
</evidence>
<evidence type="ECO:0008006" key="10">
    <source>
        <dbReference type="Google" id="ProtNLM"/>
    </source>
</evidence>
<evidence type="ECO:0000256" key="3">
    <source>
        <dbReference type="ARBA" id="ARBA00023015"/>
    </source>
</evidence>
<proteinExistence type="inferred from homology"/>
<dbReference type="InterPro" id="IPR000814">
    <property type="entry name" value="TBP"/>
</dbReference>
<dbReference type="FunFam" id="3.30.310.10:FF:000005">
    <property type="entry name" value="TATA box-binding protein-like 1"/>
    <property type="match status" value="1"/>
</dbReference>
<comment type="similarity">
    <text evidence="2">Belongs to the TBP family.</text>
</comment>
<comment type="subcellular location">
    <subcellularLocation>
        <location evidence="1">Nucleus</location>
    </subcellularLocation>
</comment>
<evidence type="ECO:0000256" key="2">
    <source>
        <dbReference type="ARBA" id="ARBA00005560"/>
    </source>
</evidence>
<dbReference type="GO" id="GO:0005634">
    <property type="term" value="C:nucleus"/>
    <property type="evidence" value="ECO:0007669"/>
    <property type="project" value="UniProtKB-SubCell"/>
</dbReference>
<sequence>MAEVNFGALYPMDEDAVQHFYHLFVESVAPQVKEEEEEEEEGQPEGQPEAVKPNEGGCGPAHPLAPEEELRPAGVSRDLNDGGTSRLTADGADDLPPLTIRNVVSVMDLGSKLDLPLINRTLWNTECKNRGPRQLIMRIRRPRTTAIMFRSGKMICFGATSVEQARQAARRHARILQKAGFPVRFLSFRIFNCVCTVKTFPVRLEGLVRSDPVHFRFEPELSRSAQYMTSSSMTATVHRRGSIIIMGSPSLDGCQQLLKTLYPMLKLFRQI</sequence>
<evidence type="ECO:0000256" key="5">
    <source>
        <dbReference type="ARBA" id="ARBA00023163"/>
    </source>
</evidence>
<feature type="region of interest" description="Disordered" evidence="7">
    <location>
        <begin position="31"/>
        <end position="92"/>
    </location>
</feature>
<dbReference type="Gene3D" id="3.30.310.10">
    <property type="entry name" value="TATA-Binding Protein"/>
    <property type="match status" value="2"/>
</dbReference>
<keyword evidence="9" id="KW-1185">Reference proteome</keyword>
<evidence type="ECO:0000256" key="4">
    <source>
        <dbReference type="ARBA" id="ARBA00023125"/>
    </source>
</evidence>
<gene>
    <name evidence="8" type="ORF">OJAV_G00186170</name>
</gene>
<evidence type="ECO:0000313" key="9">
    <source>
        <dbReference type="Proteomes" id="UP000283210"/>
    </source>
</evidence>
<protein>
    <recommendedName>
        <fullName evidence="10">TATA box-binding protein-like 1</fullName>
    </recommendedName>
</protein>
<keyword evidence="6" id="KW-0539">Nucleus</keyword>
<organism evidence="8 9">
    <name type="scientific">Oryzias javanicus</name>
    <name type="common">Javanese ricefish</name>
    <name type="synonym">Aplocheilus javanicus</name>
    <dbReference type="NCBI Taxonomy" id="123683"/>
    <lineage>
        <taxon>Eukaryota</taxon>
        <taxon>Metazoa</taxon>
        <taxon>Chordata</taxon>
        <taxon>Craniata</taxon>
        <taxon>Vertebrata</taxon>
        <taxon>Euteleostomi</taxon>
        <taxon>Actinopterygii</taxon>
        <taxon>Neopterygii</taxon>
        <taxon>Teleostei</taxon>
        <taxon>Neoteleostei</taxon>
        <taxon>Acanthomorphata</taxon>
        <taxon>Ovalentaria</taxon>
        <taxon>Atherinomorphae</taxon>
        <taxon>Beloniformes</taxon>
        <taxon>Adrianichthyidae</taxon>
        <taxon>Oryziinae</taxon>
        <taxon>Oryzias</taxon>
    </lineage>
</organism>
<evidence type="ECO:0000256" key="6">
    <source>
        <dbReference type="ARBA" id="ARBA00023242"/>
    </source>
</evidence>
<keyword evidence="4" id="KW-0238">DNA-binding</keyword>
<evidence type="ECO:0000313" key="8">
    <source>
        <dbReference type="EMBL" id="RVE59228.1"/>
    </source>
</evidence>
<dbReference type="PRINTS" id="PR00686">
    <property type="entry name" value="TIFACTORIID"/>
</dbReference>
<dbReference type="SUPFAM" id="SSF55945">
    <property type="entry name" value="TATA-box binding protein-like"/>
    <property type="match status" value="2"/>
</dbReference>
<dbReference type="GO" id="GO:0006352">
    <property type="term" value="P:DNA-templated transcription initiation"/>
    <property type="evidence" value="ECO:0007669"/>
    <property type="project" value="InterPro"/>
</dbReference>
<keyword evidence="3" id="KW-0805">Transcription regulation</keyword>
<dbReference type="Proteomes" id="UP000283210">
    <property type="component" value="Chromosome 19"/>
</dbReference>
<feature type="compositionally biased region" description="Acidic residues" evidence="7">
    <location>
        <begin position="34"/>
        <end position="43"/>
    </location>
</feature>
<dbReference type="PANTHER" id="PTHR10126">
    <property type="entry name" value="TATA-BOX BINDING PROTEIN"/>
    <property type="match status" value="1"/>
</dbReference>
<dbReference type="Pfam" id="PF00352">
    <property type="entry name" value="TBP"/>
    <property type="match status" value="2"/>
</dbReference>
<dbReference type="GO" id="GO:0003677">
    <property type="term" value="F:DNA binding"/>
    <property type="evidence" value="ECO:0007669"/>
    <property type="project" value="UniProtKB-KW"/>
</dbReference>
<keyword evidence="5" id="KW-0804">Transcription</keyword>